<dbReference type="Proteomes" id="UP000195440">
    <property type="component" value="Unassembled WGS sequence"/>
</dbReference>
<evidence type="ECO:0000313" key="1">
    <source>
        <dbReference type="EMBL" id="OUM70749.1"/>
    </source>
</evidence>
<accession>A0A1Y3NSZ9</accession>
<dbReference type="InterPro" id="IPR014458">
    <property type="entry name" value="Unchr_Phage_P2-GpU-fusion"/>
</dbReference>
<evidence type="ECO:0000313" key="2">
    <source>
        <dbReference type="Proteomes" id="UP000195440"/>
    </source>
</evidence>
<proteinExistence type="predicted"/>
<dbReference type="Pfam" id="PF06995">
    <property type="entry name" value="Phage_P2_GpU"/>
    <property type="match status" value="1"/>
</dbReference>
<dbReference type="RefSeq" id="WP_167384405.1">
    <property type="nucleotide sequence ID" value="NZ_JBJGBV010000015.1"/>
</dbReference>
<dbReference type="EMBL" id="LOHF01000046">
    <property type="protein sequence ID" value="OUM70749.1"/>
    <property type="molecule type" value="Genomic_DNA"/>
</dbReference>
<comment type="caution">
    <text evidence="1">The sequence shown here is derived from an EMBL/GenBank/DDBJ whole genome shotgun (WGS) entry which is preliminary data.</text>
</comment>
<dbReference type="AlphaFoldDB" id="A0A1Y3NSZ9"/>
<dbReference type="PIRSF" id="PIRSF011237">
    <property type="entry name" value="UP2"/>
    <property type="match status" value="1"/>
</dbReference>
<gene>
    <name evidence="1" type="ORF">AUC60_26880</name>
</gene>
<reference evidence="1 2" key="1">
    <citation type="journal article" date="2017" name="Syst. Appl. Microbiol.">
        <title>Pseudomonas caspiana sp. nov., a citrus pathogen in the Pseudomonas syringae phylogenetic group.</title>
        <authorList>
            <person name="Busquets A."/>
            <person name="Gomila M."/>
            <person name="Beiki F."/>
            <person name="Mulet M."/>
            <person name="Rahimian H."/>
            <person name="Garcia-Valdes E."/>
            <person name="Lalucat J."/>
        </authorList>
    </citation>
    <scope>NUCLEOTIDE SEQUENCE [LARGE SCALE GENOMIC DNA]</scope>
    <source>
        <strain evidence="1 2">FBF102</strain>
    </source>
</reference>
<name>A0A1Y3NSZ9_9PSED</name>
<keyword evidence="2" id="KW-1185">Reference proteome</keyword>
<dbReference type="InterPro" id="IPR009734">
    <property type="entry name" value="Myoviridae_GpU"/>
</dbReference>
<protein>
    <submittedName>
        <fullName evidence="1">Phage tail protein</fullName>
    </submittedName>
</protein>
<sequence length="281" mass="29845">MAYTEQLQSGLKSLVAAGEAGRRNMDDMLGPMNGAVSDITGAASELENVPFVGPAMGAKLQRTMRAISAAQAKVGQVAATYSRATRAFSQVQDSIGRLKEQAAKAGAAVNRIAGSVSPSLGSIVPTSSLATDATPAPEAVKPFPHLLIIQPLKADAQPYYFNLDTAAFDELRRQTGFRWAGQERLTRSIAQQAVGQGEDKLSLKGVIFPGFKGGLKQLDTLRSMGRNLQPLSLTTGYGQVLGNWCLLSVDEEQSNLLAGGIPRKQGFSLEFVSYGDDLQNV</sequence>
<organism evidence="1 2">
    <name type="scientific">Pseudomonas caspiana</name>
    <dbReference type="NCBI Taxonomy" id="1451454"/>
    <lineage>
        <taxon>Bacteria</taxon>
        <taxon>Pseudomonadati</taxon>
        <taxon>Pseudomonadota</taxon>
        <taxon>Gammaproteobacteria</taxon>
        <taxon>Pseudomonadales</taxon>
        <taxon>Pseudomonadaceae</taxon>
        <taxon>Pseudomonas</taxon>
    </lineage>
</organism>